<evidence type="ECO:0000313" key="16">
    <source>
        <dbReference type="EMBL" id="VFU22950.1"/>
    </source>
</evidence>
<organism evidence="16">
    <name type="scientific">Salix viminalis</name>
    <name type="common">Common osier</name>
    <name type="synonym">Basket willow</name>
    <dbReference type="NCBI Taxonomy" id="40686"/>
    <lineage>
        <taxon>Eukaryota</taxon>
        <taxon>Viridiplantae</taxon>
        <taxon>Streptophyta</taxon>
        <taxon>Embryophyta</taxon>
        <taxon>Tracheophyta</taxon>
        <taxon>Spermatophyta</taxon>
        <taxon>Magnoliopsida</taxon>
        <taxon>eudicotyledons</taxon>
        <taxon>Gunneridae</taxon>
        <taxon>Pentapetalae</taxon>
        <taxon>rosids</taxon>
        <taxon>fabids</taxon>
        <taxon>Malpighiales</taxon>
        <taxon>Salicaceae</taxon>
        <taxon>Saliceae</taxon>
        <taxon>Salix</taxon>
    </lineage>
</organism>
<proteinExistence type="inferred from homology"/>
<dbReference type="EMBL" id="CAADRP010001113">
    <property type="protein sequence ID" value="VFU36396.1"/>
    <property type="molecule type" value="Genomic_DNA"/>
</dbReference>
<dbReference type="EMBL" id="JAPFFL010000019">
    <property type="protein sequence ID" value="KAJ6670527.1"/>
    <property type="molecule type" value="Genomic_DNA"/>
</dbReference>
<evidence type="ECO:0000256" key="11">
    <source>
        <dbReference type="ARBA" id="ARBA00023253"/>
    </source>
</evidence>
<evidence type="ECO:0000256" key="13">
    <source>
        <dbReference type="ARBA" id="ARBA00030350"/>
    </source>
</evidence>
<reference evidence="15" key="3">
    <citation type="journal article" date="2023" name="Int. J. Mol. Sci.">
        <title>De Novo Assembly and Annotation of 11 Diverse Shrub Willow (Salix) Genomes Reveals Novel Gene Organization in Sex-Linked Regions.</title>
        <authorList>
            <person name="Hyden B."/>
            <person name="Feng K."/>
            <person name="Yates T.B."/>
            <person name="Jawdy S."/>
            <person name="Cereghino C."/>
            <person name="Smart L.B."/>
            <person name="Muchero W."/>
        </authorList>
    </citation>
    <scope>NUCLEOTIDE SEQUENCE [LARGE SCALE GENOMIC DNA]</scope>
    <source>
        <tissue evidence="15">Shoot tip</tissue>
    </source>
</reference>
<dbReference type="GO" id="GO:0006004">
    <property type="term" value="P:fucose metabolic process"/>
    <property type="evidence" value="ECO:0007669"/>
    <property type="project" value="UniProtKB-KW"/>
</dbReference>
<evidence type="ECO:0000256" key="7">
    <source>
        <dbReference type="ARBA" id="ARBA00022968"/>
    </source>
</evidence>
<reference evidence="15" key="2">
    <citation type="submission" date="2022-11" db="EMBL/GenBank/DDBJ databases">
        <authorList>
            <person name="Hyden B.L."/>
            <person name="Feng K."/>
            <person name="Yates T."/>
            <person name="Jawdy S."/>
            <person name="Smart L.B."/>
            <person name="Muchero W."/>
        </authorList>
    </citation>
    <scope>NUCLEOTIDE SEQUENCE</scope>
    <source>
        <tissue evidence="15">Shoot tip</tissue>
    </source>
</reference>
<feature type="transmembrane region" description="Helical" evidence="14">
    <location>
        <begin position="55"/>
        <end position="73"/>
    </location>
</feature>
<dbReference type="EMBL" id="JAPFFL010000019">
    <property type="protein sequence ID" value="KAJ6670523.1"/>
    <property type="molecule type" value="Genomic_DNA"/>
</dbReference>
<keyword evidence="6 14" id="KW-0812">Transmembrane</keyword>
<keyword evidence="11" id="KW-0294">Fucose metabolism</keyword>
<evidence type="ECO:0000256" key="10">
    <source>
        <dbReference type="ARBA" id="ARBA00023180"/>
    </source>
</evidence>
<comment type="similarity">
    <text evidence="3">Belongs to the glycosyltransferase GT106 family.</text>
</comment>
<keyword evidence="18" id="KW-1185">Reference proteome</keyword>
<dbReference type="GO" id="GO:0005737">
    <property type="term" value="C:cytoplasm"/>
    <property type="evidence" value="ECO:0007669"/>
    <property type="project" value="TreeGrafter"/>
</dbReference>
<evidence type="ECO:0000313" key="15">
    <source>
        <dbReference type="EMBL" id="KAJ6670523.1"/>
    </source>
</evidence>
<dbReference type="GO" id="GO:0016757">
    <property type="term" value="F:glycosyltransferase activity"/>
    <property type="evidence" value="ECO:0007669"/>
    <property type="project" value="UniProtKB-KW"/>
</dbReference>
<dbReference type="Proteomes" id="UP001151529">
    <property type="component" value="Chromosome 9"/>
</dbReference>
<evidence type="ECO:0000313" key="17">
    <source>
        <dbReference type="EMBL" id="VFU36396.1"/>
    </source>
</evidence>
<comment type="subcellular location">
    <subcellularLocation>
        <location evidence="1">Membrane</location>
        <topology evidence="1">Single-pass type II membrane protein</topology>
    </subcellularLocation>
</comment>
<evidence type="ECO:0000256" key="12">
    <source>
        <dbReference type="ARBA" id="ARBA00023277"/>
    </source>
</evidence>
<gene>
    <name evidence="15" type="ORF">OIU85_014401</name>
    <name evidence="17" type="ORF">SVIM_LOCUS182945</name>
    <name evidence="16" type="ORF">SVIM_LOCUS29095</name>
</gene>
<keyword evidence="8 14" id="KW-1133">Transmembrane helix</keyword>
<keyword evidence="7" id="KW-0735">Signal-anchor</keyword>
<evidence type="ECO:0000256" key="6">
    <source>
        <dbReference type="ARBA" id="ARBA00022692"/>
    </source>
</evidence>
<evidence type="ECO:0000256" key="1">
    <source>
        <dbReference type="ARBA" id="ARBA00004606"/>
    </source>
</evidence>
<comment type="pathway">
    <text evidence="2">Glycan metabolism.</text>
</comment>
<evidence type="ECO:0000256" key="3">
    <source>
        <dbReference type="ARBA" id="ARBA00007737"/>
    </source>
</evidence>
<dbReference type="CDD" id="cd11299">
    <property type="entry name" value="O-FucT_plant"/>
    <property type="match status" value="1"/>
</dbReference>
<dbReference type="PANTHER" id="PTHR31741:SF66">
    <property type="entry name" value="O-FUCOSYLTRANSFERASE 20"/>
    <property type="match status" value="1"/>
</dbReference>
<dbReference type="InterPro" id="IPR019378">
    <property type="entry name" value="GDP-Fuc_O-FucTrfase"/>
</dbReference>
<evidence type="ECO:0000256" key="4">
    <source>
        <dbReference type="ARBA" id="ARBA00022676"/>
    </source>
</evidence>
<dbReference type="OrthoDB" id="2016498at2759"/>
<keyword evidence="4" id="KW-0328">Glycosyltransferase</keyword>
<dbReference type="GO" id="GO:0016020">
    <property type="term" value="C:membrane"/>
    <property type="evidence" value="ECO:0007669"/>
    <property type="project" value="UniProtKB-SubCell"/>
</dbReference>
<dbReference type="Pfam" id="PF10250">
    <property type="entry name" value="O-FucT"/>
    <property type="match status" value="1"/>
</dbReference>
<keyword evidence="10" id="KW-0325">Glycoprotein</keyword>
<keyword evidence="9 14" id="KW-0472">Membrane</keyword>
<accession>A0A6N2KIB0</accession>
<protein>
    <recommendedName>
        <fullName evidence="13">O-fucosyltransferase family protein</fullName>
    </recommendedName>
</protein>
<keyword evidence="12" id="KW-0119">Carbohydrate metabolism</keyword>
<name>A0A6N2KIB0_SALVM</name>
<evidence type="ECO:0000256" key="9">
    <source>
        <dbReference type="ARBA" id="ARBA00023136"/>
    </source>
</evidence>
<dbReference type="PANTHER" id="PTHR31741">
    <property type="entry name" value="OS02G0726500 PROTEIN-RELATED"/>
    <property type="match status" value="1"/>
</dbReference>
<evidence type="ECO:0000256" key="14">
    <source>
        <dbReference type="SAM" id="Phobius"/>
    </source>
</evidence>
<evidence type="ECO:0000256" key="5">
    <source>
        <dbReference type="ARBA" id="ARBA00022679"/>
    </source>
</evidence>
<dbReference type="EMBL" id="CAADRP010000102">
    <property type="protein sequence ID" value="VFU22950.1"/>
    <property type="molecule type" value="Genomic_DNA"/>
</dbReference>
<reference evidence="16" key="1">
    <citation type="submission" date="2019-03" db="EMBL/GenBank/DDBJ databases">
        <authorList>
            <person name="Mank J."/>
            <person name="Almeida P."/>
        </authorList>
    </citation>
    <scope>NUCLEOTIDE SEQUENCE</scope>
    <source>
        <strain evidence="16">78183</strain>
    </source>
</reference>
<dbReference type="InterPro" id="IPR024709">
    <property type="entry name" value="FucosylTrfase_pln"/>
</dbReference>
<evidence type="ECO:0000256" key="8">
    <source>
        <dbReference type="ARBA" id="ARBA00022989"/>
    </source>
</evidence>
<evidence type="ECO:0000256" key="2">
    <source>
        <dbReference type="ARBA" id="ARBA00004881"/>
    </source>
</evidence>
<keyword evidence="5" id="KW-0808">Transferase</keyword>
<dbReference type="AlphaFoldDB" id="A0A6N2KIB0"/>
<evidence type="ECO:0000313" key="18">
    <source>
        <dbReference type="Proteomes" id="UP001151529"/>
    </source>
</evidence>
<sequence>MAKSKNNAKKVSCISVPSQKINSLSSSSLHYLFFSPKKPSANRFFGLKWYRSSRFWFLALFLCGFPGMLKLWYTPDPSVPFSPDPCMTSQSQLQKSFSNRHTRQQLGLVSNDERNGKNDQEVGSVNARELKFEVGFGSNEVKNESLKGAVDFQGRVSGGVEEDSEFWKQPDGLGFKPCLKFSGEYSKESELILEDRRKYLLVVVSGGMNQQRNQIVDAVVIARILGAALVVPILQVNVIWGDESEFSDIFDLENFKRVLANDVRIVSSLPSNHVTRRPVVESRTPLHVSPHWIRARYLKRIPWAPADTYWCSGSYLWFILAPQLNREGVLLLRGLDSRLSKDLPSDLQKLRCKVAFHALRFVPPVLELGNKLAERMQRKGPYIALHLRMELDVWVRTGCHPGLNHEYDEIINQERRQRPELLTAKSNMTCHERKLAGLCPLSPSEVARLLKALGAPKSARIYWAGGQPLGGKEALLPLTREFPHFYNKEDLASAGELKPFANKASLMAAIDYLVSEKSDVFMPSHGGNMGHAIQGHRAYAGHKKYITPNKRHMLRYFLNSSLPEAEFNGVMKELHRDSLGQPELRTSKAGRDVTKYPVPECMCRDEHDDRSHE</sequence>